<dbReference type="OrthoDB" id="5501263at2"/>
<reference evidence="3 4" key="1">
    <citation type="submission" date="2016-10" db="EMBL/GenBank/DDBJ databases">
        <authorList>
            <person name="Varghese N."/>
            <person name="Submissions S."/>
        </authorList>
    </citation>
    <scope>NUCLEOTIDE SEQUENCE [LARGE SCALE GENOMIC DNA]</scope>
    <source>
        <strain evidence="3 4">S7-754</strain>
    </source>
</reference>
<feature type="transmembrane region" description="Helical" evidence="1">
    <location>
        <begin position="368"/>
        <end position="386"/>
    </location>
</feature>
<evidence type="ECO:0000313" key="3">
    <source>
        <dbReference type="EMBL" id="SDF72522.1"/>
    </source>
</evidence>
<dbReference type="SUPFAM" id="SSF141571">
    <property type="entry name" value="Pentapeptide repeat-like"/>
    <property type="match status" value="1"/>
</dbReference>
<keyword evidence="4" id="KW-1185">Reference proteome</keyword>
<evidence type="ECO:0000313" key="5">
    <source>
        <dbReference type="Proteomes" id="UP000436801"/>
    </source>
</evidence>
<evidence type="ECO:0000313" key="2">
    <source>
        <dbReference type="EMBL" id="MWC43207.1"/>
    </source>
</evidence>
<accession>A0A1G7NEY2</accession>
<dbReference type="RefSeq" id="WP_149682734.1">
    <property type="nucleotide sequence ID" value="NZ_FNBI01000005.1"/>
</dbReference>
<dbReference type="Proteomes" id="UP000436801">
    <property type="component" value="Unassembled WGS sequence"/>
</dbReference>
<dbReference type="EMBL" id="WSUT01000005">
    <property type="protein sequence ID" value="MWC43207.1"/>
    <property type="molecule type" value="Genomic_DNA"/>
</dbReference>
<dbReference type="Proteomes" id="UP000323502">
    <property type="component" value="Unassembled WGS sequence"/>
</dbReference>
<organism evidence="3 4">
    <name type="scientific">Sphingomonas carotinifaciens</name>
    <dbReference type="NCBI Taxonomy" id="1166323"/>
    <lineage>
        <taxon>Bacteria</taxon>
        <taxon>Pseudomonadati</taxon>
        <taxon>Pseudomonadota</taxon>
        <taxon>Alphaproteobacteria</taxon>
        <taxon>Sphingomonadales</taxon>
        <taxon>Sphingomonadaceae</taxon>
        <taxon>Sphingomonas</taxon>
    </lineage>
</organism>
<evidence type="ECO:0000313" key="4">
    <source>
        <dbReference type="Proteomes" id="UP000323502"/>
    </source>
</evidence>
<sequence>MIGCGAGRRGGDAPFLSGGSGCIDGRMFRMRRSSETSRHAGATRSSGLTTRHIGNRRHACWWEPIHDPGFVLDPVPYDWDLDRNAGPYRRFVPASALKERITPGDTLEIRDAAFRECDFQGVFEGDPIIMFERCRFVRCDLAYSTWRRCHFKDCTFEHCSISLAAFEGCELRGCSWTNIGLSSRTELLRTFISNPGELIAASTSGRDPDRPTLEHRMHQWFRLKGTRAHFLRTVMLSHATTGDEHTYYETVRLHELQRSSARVAQDAYDLVFGSGRKRASAVPAMLLHAFNHGIMRCLGSLNAWGESAGRPLVALLACWGAFGLAYSRAWFANPVAAPWQKSFDITLLVGYGNQVVAKDPALTMVQDAHVLVAIVIYSVFFATVISKLSRTR</sequence>
<dbReference type="Pfam" id="PF13599">
    <property type="entry name" value="Pentapeptide_4"/>
    <property type="match status" value="1"/>
</dbReference>
<gene>
    <name evidence="2" type="ORF">GQR91_05960</name>
    <name evidence="3" type="ORF">SAMN05216557_105139</name>
</gene>
<proteinExistence type="predicted"/>
<dbReference type="EMBL" id="FNBI01000005">
    <property type="protein sequence ID" value="SDF72522.1"/>
    <property type="molecule type" value="Genomic_DNA"/>
</dbReference>
<reference evidence="2 5" key="2">
    <citation type="submission" date="2019-12" db="EMBL/GenBank/DDBJ databases">
        <authorList>
            <person name="Zheng J."/>
        </authorList>
    </citation>
    <scope>NUCLEOTIDE SEQUENCE [LARGE SCALE GENOMIC DNA]</scope>
    <source>
        <strain evidence="2 5">DSM 27347</strain>
    </source>
</reference>
<keyword evidence="1" id="KW-0812">Transmembrane</keyword>
<protein>
    <submittedName>
        <fullName evidence="3">Pentapeptide repeat-containing protein</fullName>
    </submittedName>
</protein>
<keyword evidence="1" id="KW-1133">Transmembrane helix</keyword>
<evidence type="ECO:0000256" key="1">
    <source>
        <dbReference type="SAM" id="Phobius"/>
    </source>
</evidence>
<dbReference type="AlphaFoldDB" id="A0A1G7NEY2"/>
<keyword evidence="1" id="KW-0472">Membrane</keyword>
<dbReference type="InterPro" id="IPR001646">
    <property type="entry name" value="5peptide_repeat"/>
</dbReference>
<dbReference type="Gene3D" id="2.160.20.80">
    <property type="entry name" value="E3 ubiquitin-protein ligase SopA"/>
    <property type="match status" value="1"/>
</dbReference>
<name>A0A1G7NEY2_9SPHN</name>